<dbReference type="InterPro" id="IPR039495">
    <property type="entry name" value="TAF1A"/>
</dbReference>
<sequence length="753" mass="85626">MECKDEVKIKIEKSEVIDDDHNIENEKPAKRTRCASTRPSRNIRSSNVRMEHRRRLNRLLSKLIRQHNWKEASGVASVLLKGTCKERSPAKNRNKYWAAMELLNNVDNKQSNLPKVKNIYEIWMRRNGTKDKYLIQMEFYLYCLTHGSPEVAAMAIPLLMTEKEFESEPVSNMLLGLMYYQIWYLSIPEELRLRNFDTYDTPTISEISGMKSYNPYENSDGHNSGDVRDVESIQYDSDTSIGNNKKLDMGIDDVLHRKVTNQLSQPQGFYMEESAGMSGNEEVPFSNHGGNFMNTSIFHSRGLHTSLLPMRLPNSNENLENSIYLHRGMFNYDYDKAVKHLRSALYSTPPLLASLLPLIQLLLLGDQVKEALEELEKLCQRSNATLPLRLRTIILEGFHSKNSTVLSTCYEDILKKDPTCSHSLTNLITMHKNGYYSLEPLLEMIALHLDATYASHGVWGELASCFLKLSQYEEDQMSVNENANEGGGKQVLSSMVPNVFIQRRLGKLWRVRCRWWSSRHFSENAYLSEMQAGDMELLTFKAACASHLYGPESEKGTTSSRTSTSGRERKGSERKRGQRQIIKSMRAIVQRVASASVEVEGRTISEIGPGLLVLVGLHDSDVDSDADYISYLFFINFFLYKIKNKKKCQNGKCYVNTESAMVVFAVSQFTLYGVLKGNKPDFHVAMPPQRAKPFYASVVDKFQKSYKPDAIKGTHSIQLETLHVNLVNDGPVTMQLDSSQPSKNTSEPAEGEP</sequence>
<gene>
    <name evidence="6" type="ORF">BVC80_1741g70</name>
</gene>
<dbReference type="Pfam" id="PF14929">
    <property type="entry name" value="TAF1_subA"/>
    <property type="match status" value="1"/>
</dbReference>
<dbReference type="OrthoDB" id="1899337at2759"/>
<feature type="compositionally biased region" description="Basic and acidic residues" evidence="5">
    <location>
        <begin position="566"/>
        <end position="575"/>
    </location>
</feature>
<dbReference type="Pfam" id="PF02580">
    <property type="entry name" value="Tyr_Deacylase"/>
    <property type="match status" value="1"/>
</dbReference>
<feature type="compositionally biased region" description="Low complexity" evidence="5">
    <location>
        <begin position="556"/>
        <end position="565"/>
    </location>
</feature>
<protein>
    <recommendedName>
        <fullName evidence="2">D-aminoacyl-tRNA deacylase</fullName>
        <ecNumber evidence="2">3.1.1.96</ecNumber>
    </recommendedName>
</protein>
<evidence type="ECO:0000256" key="3">
    <source>
        <dbReference type="ARBA" id="ARBA00047676"/>
    </source>
</evidence>
<dbReference type="SUPFAM" id="SSF69500">
    <property type="entry name" value="DTD-like"/>
    <property type="match status" value="1"/>
</dbReference>
<dbReference type="FunFam" id="3.50.80.10:FF:000001">
    <property type="entry name" value="D-aminoacyl-tRNA deacylase"/>
    <property type="match status" value="1"/>
</dbReference>
<dbReference type="AlphaFoldDB" id="A0A200QKW2"/>
<evidence type="ECO:0000256" key="5">
    <source>
        <dbReference type="SAM" id="MobiDB-lite"/>
    </source>
</evidence>
<comment type="caution">
    <text evidence="6">The sequence shown here is derived from an EMBL/GenBank/DDBJ whole genome shotgun (WGS) entry which is preliminary data.</text>
</comment>
<dbReference type="InParanoid" id="A0A200QKW2"/>
<dbReference type="FunCoup" id="A0A200QKW2">
    <property type="interactions" value="1292"/>
</dbReference>
<comment type="catalytic activity">
    <reaction evidence="4">
        <text>a D-aminoacyl-tRNA + H2O = a tRNA + a D-alpha-amino acid + H(+)</text>
        <dbReference type="Rhea" id="RHEA:13953"/>
        <dbReference type="Rhea" id="RHEA-COMP:10123"/>
        <dbReference type="Rhea" id="RHEA-COMP:10124"/>
        <dbReference type="ChEBI" id="CHEBI:15377"/>
        <dbReference type="ChEBI" id="CHEBI:15378"/>
        <dbReference type="ChEBI" id="CHEBI:59871"/>
        <dbReference type="ChEBI" id="CHEBI:78442"/>
        <dbReference type="ChEBI" id="CHEBI:79333"/>
        <dbReference type="EC" id="3.1.1.96"/>
    </reaction>
</comment>
<keyword evidence="7" id="KW-1185">Reference proteome</keyword>
<evidence type="ECO:0000256" key="1">
    <source>
        <dbReference type="ARBA" id="ARBA00009673"/>
    </source>
</evidence>
<dbReference type="PANTHER" id="PTHR36720">
    <property type="entry name" value="TAF RNA POLYMERASE I SUBUNIT A"/>
    <property type="match status" value="1"/>
</dbReference>
<dbReference type="GO" id="GO:0006360">
    <property type="term" value="P:transcription by RNA polymerase I"/>
    <property type="evidence" value="ECO:0007669"/>
    <property type="project" value="InterPro"/>
</dbReference>
<dbReference type="STRING" id="56857.A0A200QKW2"/>
<evidence type="ECO:0000313" key="6">
    <source>
        <dbReference type="EMBL" id="OVA11085.1"/>
    </source>
</evidence>
<name>A0A200QKW2_MACCD</name>
<dbReference type="PANTHER" id="PTHR36720:SF1">
    <property type="entry name" value="TAF RNA POLYMERASE I SUBUNIT A"/>
    <property type="match status" value="1"/>
</dbReference>
<comment type="catalytic activity">
    <reaction evidence="3">
        <text>glycyl-tRNA(Ala) + H2O = tRNA(Ala) + glycine + H(+)</text>
        <dbReference type="Rhea" id="RHEA:53744"/>
        <dbReference type="Rhea" id="RHEA-COMP:9657"/>
        <dbReference type="Rhea" id="RHEA-COMP:13640"/>
        <dbReference type="ChEBI" id="CHEBI:15377"/>
        <dbReference type="ChEBI" id="CHEBI:15378"/>
        <dbReference type="ChEBI" id="CHEBI:57305"/>
        <dbReference type="ChEBI" id="CHEBI:78442"/>
        <dbReference type="ChEBI" id="CHEBI:78522"/>
        <dbReference type="EC" id="3.1.1.96"/>
    </reaction>
</comment>
<feature type="region of interest" description="Disordered" evidence="5">
    <location>
        <begin position="733"/>
        <end position="753"/>
    </location>
</feature>
<evidence type="ECO:0000256" key="4">
    <source>
        <dbReference type="ARBA" id="ARBA00048018"/>
    </source>
</evidence>
<evidence type="ECO:0000313" key="7">
    <source>
        <dbReference type="Proteomes" id="UP000195402"/>
    </source>
</evidence>
<dbReference type="InterPro" id="IPR023509">
    <property type="entry name" value="DTD-like_sf"/>
</dbReference>
<accession>A0A200QKW2</accession>
<proteinExistence type="inferred from homology"/>
<dbReference type="EMBL" id="MVGT01001732">
    <property type="protein sequence ID" value="OVA11085.1"/>
    <property type="molecule type" value="Genomic_DNA"/>
</dbReference>
<comment type="similarity">
    <text evidence="1">Belongs to the DTD family.</text>
</comment>
<evidence type="ECO:0000256" key="2">
    <source>
        <dbReference type="ARBA" id="ARBA00013056"/>
    </source>
</evidence>
<dbReference type="Gene3D" id="3.50.80.10">
    <property type="entry name" value="D-tyrosyl-tRNA(Tyr) deacylase"/>
    <property type="match status" value="1"/>
</dbReference>
<feature type="compositionally biased region" description="Polar residues" evidence="5">
    <location>
        <begin position="735"/>
        <end position="747"/>
    </location>
</feature>
<dbReference type="Proteomes" id="UP000195402">
    <property type="component" value="Unassembled WGS sequence"/>
</dbReference>
<dbReference type="EC" id="3.1.1.96" evidence="2"/>
<dbReference type="GO" id="GO:0051499">
    <property type="term" value="F:D-aminoacyl-tRNA deacylase activity"/>
    <property type="evidence" value="ECO:0007669"/>
    <property type="project" value="UniProtKB-EC"/>
</dbReference>
<reference evidence="6 7" key="1">
    <citation type="journal article" date="2017" name="Mol. Plant">
        <title>The Genome of Medicinal Plant Macleaya cordata Provides New Insights into Benzylisoquinoline Alkaloids Metabolism.</title>
        <authorList>
            <person name="Liu X."/>
            <person name="Liu Y."/>
            <person name="Huang P."/>
            <person name="Ma Y."/>
            <person name="Qing Z."/>
            <person name="Tang Q."/>
            <person name="Cao H."/>
            <person name="Cheng P."/>
            <person name="Zheng Y."/>
            <person name="Yuan Z."/>
            <person name="Zhou Y."/>
            <person name="Liu J."/>
            <person name="Tang Z."/>
            <person name="Zhuo Y."/>
            <person name="Zhang Y."/>
            <person name="Yu L."/>
            <person name="Huang J."/>
            <person name="Yang P."/>
            <person name="Peng Q."/>
            <person name="Zhang J."/>
            <person name="Jiang W."/>
            <person name="Zhang Z."/>
            <person name="Lin K."/>
            <person name="Ro D.K."/>
            <person name="Chen X."/>
            <person name="Xiong X."/>
            <person name="Shang Y."/>
            <person name="Huang S."/>
            <person name="Zeng J."/>
        </authorList>
    </citation>
    <scope>NUCLEOTIDE SEQUENCE [LARGE SCALE GENOMIC DNA]</scope>
    <source>
        <strain evidence="7">cv. BLH2017</strain>
        <tissue evidence="6">Root</tissue>
    </source>
</reference>
<feature type="region of interest" description="Disordered" evidence="5">
    <location>
        <begin position="551"/>
        <end position="578"/>
    </location>
</feature>
<dbReference type="GO" id="GO:0000120">
    <property type="term" value="C:RNA polymerase I transcription regulator complex"/>
    <property type="evidence" value="ECO:0007669"/>
    <property type="project" value="InterPro"/>
</dbReference>
<dbReference type="OMA" id="KAACACH"/>
<organism evidence="6 7">
    <name type="scientific">Macleaya cordata</name>
    <name type="common">Five-seeded plume-poppy</name>
    <name type="synonym">Bocconia cordata</name>
    <dbReference type="NCBI Taxonomy" id="56857"/>
    <lineage>
        <taxon>Eukaryota</taxon>
        <taxon>Viridiplantae</taxon>
        <taxon>Streptophyta</taxon>
        <taxon>Embryophyta</taxon>
        <taxon>Tracheophyta</taxon>
        <taxon>Spermatophyta</taxon>
        <taxon>Magnoliopsida</taxon>
        <taxon>Ranunculales</taxon>
        <taxon>Papaveraceae</taxon>
        <taxon>Papaveroideae</taxon>
        <taxon>Macleaya</taxon>
    </lineage>
</organism>
<dbReference type="GO" id="GO:0005737">
    <property type="term" value="C:cytoplasm"/>
    <property type="evidence" value="ECO:0007669"/>
    <property type="project" value="InterPro"/>
</dbReference>
<dbReference type="InterPro" id="IPR003732">
    <property type="entry name" value="Daa-tRNA_deacyls_DTD"/>
</dbReference>